<proteinExistence type="predicted"/>
<keyword evidence="1" id="KW-0805">Transcription regulation</keyword>
<dbReference type="InterPro" id="IPR018060">
    <property type="entry name" value="HTH_AraC"/>
</dbReference>
<reference evidence="4 5" key="1">
    <citation type="submission" date="2018-09" db="EMBL/GenBank/DDBJ databases">
        <title>Genome sequencing of strain 6GH32-13.</title>
        <authorList>
            <person name="Weon H.-Y."/>
            <person name="Heo J."/>
            <person name="Kwon S.-W."/>
        </authorList>
    </citation>
    <scope>NUCLEOTIDE SEQUENCE [LARGE SCALE GENOMIC DNA]</scope>
    <source>
        <strain evidence="4 5">5GH32-13</strain>
    </source>
</reference>
<gene>
    <name evidence="4" type="ORF">D3H65_30280</name>
</gene>
<dbReference type="GO" id="GO:0003700">
    <property type="term" value="F:DNA-binding transcription factor activity"/>
    <property type="evidence" value="ECO:0007669"/>
    <property type="project" value="InterPro"/>
</dbReference>
<evidence type="ECO:0000313" key="4">
    <source>
        <dbReference type="EMBL" id="AXY78020.1"/>
    </source>
</evidence>
<keyword evidence="2" id="KW-0804">Transcription</keyword>
<protein>
    <submittedName>
        <fullName evidence="4">Helix-turn-helix domain-containing protein</fullName>
    </submittedName>
</protein>
<sequence length="326" mass="37169">MKQIGIVVPEQAITSSILDTKRCLTSANEYLQAKGEQPLFKVDLVGFRKEIRQEGGAVCLTCDKTLDQTEIYDLVIVPAVTGDVMRVTQLNRHYLPWLNNQYKNGAEIASYCVGAFILAGTGLLKGRRCATHWMYAAEFREFYPDTILVDDKIIIEQNGIYSSGGGTSYWNLLMYLMEKFTSRQIVMSLVKHFLLDTERTSQAAFMVFTGQKKHGDALVLSVQEYIEQNYREKINIDQLAETFAIVRRTLERKFKKATHNSIAEYAQRIKIEAAKKAIEGGRKTMHEIMYEVGYSDMKAFRDLFQGITGLTPVAYKNKFNKPISLY</sequence>
<evidence type="ECO:0000259" key="3">
    <source>
        <dbReference type="PROSITE" id="PS01124"/>
    </source>
</evidence>
<dbReference type="Gene3D" id="3.40.50.880">
    <property type="match status" value="1"/>
</dbReference>
<dbReference type="OrthoDB" id="9803764at2"/>
<dbReference type="RefSeq" id="WP_119053893.1">
    <property type="nucleotide sequence ID" value="NZ_CP032157.1"/>
</dbReference>
<dbReference type="Gene3D" id="1.10.10.60">
    <property type="entry name" value="Homeodomain-like"/>
    <property type="match status" value="2"/>
</dbReference>
<name>A0A3B7MY49_9BACT</name>
<dbReference type="EMBL" id="CP032157">
    <property type="protein sequence ID" value="AXY78020.1"/>
    <property type="molecule type" value="Genomic_DNA"/>
</dbReference>
<accession>A0A3B7MY49</accession>
<evidence type="ECO:0000256" key="2">
    <source>
        <dbReference type="ARBA" id="ARBA00023163"/>
    </source>
</evidence>
<dbReference type="SUPFAM" id="SSF46689">
    <property type="entry name" value="Homeodomain-like"/>
    <property type="match status" value="2"/>
</dbReference>
<dbReference type="InterPro" id="IPR009057">
    <property type="entry name" value="Homeodomain-like_sf"/>
</dbReference>
<dbReference type="PANTHER" id="PTHR43130:SF11">
    <property type="entry name" value="TRANSCRIPTIONAL REGULATORY PROTEIN"/>
    <property type="match status" value="1"/>
</dbReference>
<dbReference type="PANTHER" id="PTHR43130">
    <property type="entry name" value="ARAC-FAMILY TRANSCRIPTIONAL REGULATOR"/>
    <property type="match status" value="1"/>
</dbReference>
<dbReference type="InterPro" id="IPR002818">
    <property type="entry name" value="DJ-1/PfpI"/>
</dbReference>
<dbReference type="Proteomes" id="UP000263900">
    <property type="component" value="Chromosome"/>
</dbReference>
<dbReference type="InterPro" id="IPR052158">
    <property type="entry name" value="INH-QAR"/>
</dbReference>
<organism evidence="4 5">
    <name type="scientific">Paraflavitalea soli</name>
    <dbReference type="NCBI Taxonomy" id="2315862"/>
    <lineage>
        <taxon>Bacteria</taxon>
        <taxon>Pseudomonadati</taxon>
        <taxon>Bacteroidota</taxon>
        <taxon>Chitinophagia</taxon>
        <taxon>Chitinophagales</taxon>
        <taxon>Chitinophagaceae</taxon>
        <taxon>Paraflavitalea</taxon>
    </lineage>
</organism>
<dbReference type="GO" id="GO:0043565">
    <property type="term" value="F:sequence-specific DNA binding"/>
    <property type="evidence" value="ECO:0007669"/>
    <property type="project" value="InterPro"/>
</dbReference>
<dbReference type="KEGG" id="pseg:D3H65_30280"/>
<evidence type="ECO:0000313" key="5">
    <source>
        <dbReference type="Proteomes" id="UP000263900"/>
    </source>
</evidence>
<dbReference type="SMART" id="SM00342">
    <property type="entry name" value="HTH_ARAC"/>
    <property type="match status" value="1"/>
</dbReference>
<dbReference type="AlphaFoldDB" id="A0A3B7MY49"/>
<dbReference type="InterPro" id="IPR029062">
    <property type="entry name" value="Class_I_gatase-like"/>
</dbReference>
<keyword evidence="5" id="KW-1185">Reference proteome</keyword>
<evidence type="ECO:0000256" key="1">
    <source>
        <dbReference type="ARBA" id="ARBA00023015"/>
    </source>
</evidence>
<dbReference type="Pfam" id="PF01965">
    <property type="entry name" value="DJ-1_PfpI"/>
    <property type="match status" value="1"/>
</dbReference>
<dbReference type="Pfam" id="PF12833">
    <property type="entry name" value="HTH_18"/>
    <property type="match status" value="1"/>
</dbReference>
<dbReference type="SUPFAM" id="SSF52317">
    <property type="entry name" value="Class I glutamine amidotransferase-like"/>
    <property type="match status" value="1"/>
</dbReference>
<feature type="domain" description="HTH araC/xylS-type" evidence="3">
    <location>
        <begin position="220"/>
        <end position="318"/>
    </location>
</feature>
<dbReference type="PROSITE" id="PS01124">
    <property type="entry name" value="HTH_ARAC_FAMILY_2"/>
    <property type="match status" value="1"/>
</dbReference>